<evidence type="ECO:0000259" key="3">
    <source>
        <dbReference type="Pfam" id="PF07732"/>
    </source>
</evidence>
<evidence type="ECO:0000313" key="4">
    <source>
        <dbReference type="EMBL" id="MCA9730104.1"/>
    </source>
</evidence>
<name>A0A956M2Y4_UNCEI</name>
<organism evidence="4 5">
    <name type="scientific">Eiseniibacteriota bacterium</name>
    <dbReference type="NCBI Taxonomy" id="2212470"/>
    <lineage>
        <taxon>Bacteria</taxon>
        <taxon>Candidatus Eiseniibacteriota</taxon>
    </lineage>
</organism>
<dbReference type="EMBL" id="JAGQHR010000992">
    <property type="protein sequence ID" value="MCA9730104.1"/>
    <property type="molecule type" value="Genomic_DNA"/>
</dbReference>
<comment type="caution">
    <text evidence="4">The sequence shown here is derived from an EMBL/GenBank/DDBJ whole genome shotgun (WGS) entry which is preliminary data.</text>
</comment>
<reference evidence="4" key="2">
    <citation type="journal article" date="2021" name="Microbiome">
        <title>Successional dynamics and alternative stable states in a saline activated sludge microbial community over 9 years.</title>
        <authorList>
            <person name="Wang Y."/>
            <person name="Ye J."/>
            <person name="Ju F."/>
            <person name="Liu L."/>
            <person name="Boyd J.A."/>
            <person name="Deng Y."/>
            <person name="Parks D.H."/>
            <person name="Jiang X."/>
            <person name="Yin X."/>
            <person name="Woodcroft B.J."/>
            <person name="Tyson G.W."/>
            <person name="Hugenholtz P."/>
            <person name="Polz M.F."/>
            <person name="Zhang T."/>
        </authorList>
    </citation>
    <scope>NUCLEOTIDE SEQUENCE</scope>
    <source>
        <strain evidence="4">HKST-UBA01</strain>
    </source>
</reference>
<dbReference type="InterPro" id="IPR045087">
    <property type="entry name" value="Cu-oxidase_fam"/>
</dbReference>
<evidence type="ECO:0000313" key="5">
    <source>
        <dbReference type="Proteomes" id="UP000697710"/>
    </source>
</evidence>
<accession>A0A956M2Y4</accession>
<dbReference type="InterPro" id="IPR011707">
    <property type="entry name" value="Cu-oxidase-like_N"/>
</dbReference>
<dbReference type="Pfam" id="PF07732">
    <property type="entry name" value="Cu-oxidase_3"/>
    <property type="match status" value="1"/>
</dbReference>
<dbReference type="Gene3D" id="2.60.40.420">
    <property type="entry name" value="Cupredoxins - blue copper proteins"/>
    <property type="match status" value="3"/>
</dbReference>
<protein>
    <submittedName>
        <fullName evidence="4">Multicopper oxidase domain-containing protein</fullName>
    </submittedName>
</protein>
<feature type="non-terminal residue" evidence="4">
    <location>
        <position position="581"/>
    </location>
</feature>
<dbReference type="InterPro" id="IPR008972">
    <property type="entry name" value="Cupredoxin"/>
</dbReference>
<dbReference type="PANTHER" id="PTHR48267">
    <property type="entry name" value="CUPREDOXIN SUPERFAMILY PROTEIN"/>
    <property type="match status" value="1"/>
</dbReference>
<feature type="domain" description="Plastocyanin-like" evidence="1">
    <location>
        <begin position="334"/>
        <end position="411"/>
    </location>
</feature>
<evidence type="ECO:0000259" key="2">
    <source>
        <dbReference type="Pfam" id="PF07731"/>
    </source>
</evidence>
<dbReference type="CDD" id="cd13844">
    <property type="entry name" value="CuRO_1_BOD_CotA_like"/>
    <property type="match status" value="1"/>
</dbReference>
<reference evidence="4" key="1">
    <citation type="submission" date="2020-04" db="EMBL/GenBank/DDBJ databases">
        <authorList>
            <person name="Zhang T."/>
        </authorList>
    </citation>
    <scope>NUCLEOTIDE SEQUENCE</scope>
    <source>
        <strain evidence="4">HKST-UBA01</strain>
    </source>
</reference>
<proteinExistence type="predicted"/>
<dbReference type="CDD" id="cd13868">
    <property type="entry name" value="CuRO_2_CotA_like"/>
    <property type="match status" value="1"/>
</dbReference>
<feature type="domain" description="Plastocyanin-like" evidence="2">
    <location>
        <begin position="508"/>
        <end position="577"/>
    </location>
</feature>
<sequence>MSATAYVAFESYYSWSSPGMVADLQGWVDDPSSNFGWVMIGQETGMVTTQKRFASRENTNTSYRPVLEITYSVPPNPATGACCLPSAECEVLTTAECASAAGEYQGNDTVCLPATCELVLEPYVDPLPIPSIAMPVSGTPGGAASYEISVVETQQQLHRDLPPTTVWAYDGVFPGPTIEAWRDEPVSVTWISDLRDSTGALRTEHLLPVDQCLHGPDELGPTPRTVVHLHGGHVPADSDGYPEDTILPGEQQTFVYPNHQLPAMLWYHDHALGITRLNVLLGLAGCYFVRDAEEQALGLPSGSYEVPLVIQDRTFRTDGSFAYPAAWAEHFFGDKTLVNGKVWPYLDVDRGAYRFRILNGSNGRTYTLAFSDGRPLTVIGSDGGSLPAPVVVDTLTLNPAERADVIIDFSGDAPGAELLLRNSAPAPYPDGSPMQPQVEPVMKFVVAANPGFAWSAPDSLRSIERLQEADATEARDFTLQKFGDPCTGSVWLINGHHWPHIEERPWLGSTETWRFINRSGMVHPMHMHLVMFQVLDIQPFTVVNDTIQVTGPPVPPDPEQAGWKDTVPVLPNEMVRVIARF</sequence>
<dbReference type="AlphaFoldDB" id="A0A956M2Y4"/>
<dbReference type="Pfam" id="PF00394">
    <property type="entry name" value="Cu-oxidase"/>
    <property type="match status" value="1"/>
</dbReference>
<dbReference type="Proteomes" id="UP000697710">
    <property type="component" value="Unassembled WGS sequence"/>
</dbReference>
<dbReference type="InterPro" id="IPR001117">
    <property type="entry name" value="Cu-oxidase_2nd"/>
</dbReference>
<dbReference type="GO" id="GO:0005507">
    <property type="term" value="F:copper ion binding"/>
    <property type="evidence" value="ECO:0007669"/>
    <property type="project" value="InterPro"/>
</dbReference>
<dbReference type="SUPFAM" id="SSF49503">
    <property type="entry name" value="Cupredoxins"/>
    <property type="match status" value="3"/>
</dbReference>
<feature type="domain" description="Plastocyanin-like" evidence="3">
    <location>
        <begin position="224"/>
        <end position="293"/>
    </location>
</feature>
<dbReference type="InterPro" id="IPR011706">
    <property type="entry name" value="Cu-oxidase_C"/>
</dbReference>
<dbReference type="GO" id="GO:0016491">
    <property type="term" value="F:oxidoreductase activity"/>
    <property type="evidence" value="ECO:0007669"/>
    <property type="project" value="InterPro"/>
</dbReference>
<dbReference type="PANTHER" id="PTHR48267:SF1">
    <property type="entry name" value="BILIRUBIN OXIDASE"/>
    <property type="match status" value="1"/>
</dbReference>
<gene>
    <name evidence="4" type="ORF">KC729_20640</name>
</gene>
<evidence type="ECO:0000259" key="1">
    <source>
        <dbReference type="Pfam" id="PF00394"/>
    </source>
</evidence>
<dbReference type="Pfam" id="PF07731">
    <property type="entry name" value="Cu-oxidase_2"/>
    <property type="match status" value="1"/>
</dbReference>